<accession>A0A7J6JIB4</accession>
<organism evidence="1 2">
    <name type="scientific">Colletotrichum fructicola (strain Nara gc5)</name>
    <name type="common">Anthracnose fungus</name>
    <name type="synonym">Colletotrichum gloeosporioides (strain Nara gc5)</name>
    <dbReference type="NCBI Taxonomy" id="1213859"/>
    <lineage>
        <taxon>Eukaryota</taxon>
        <taxon>Fungi</taxon>
        <taxon>Dikarya</taxon>
        <taxon>Ascomycota</taxon>
        <taxon>Pezizomycotina</taxon>
        <taxon>Sordariomycetes</taxon>
        <taxon>Hypocreomycetidae</taxon>
        <taxon>Glomerellales</taxon>
        <taxon>Glomerellaceae</taxon>
        <taxon>Colletotrichum</taxon>
        <taxon>Colletotrichum gloeosporioides species complex</taxon>
    </lineage>
</organism>
<gene>
    <name evidence="1" type="ORF">CGGC5_v003014</name>
</gene>
<dbReference type="Proteomes" id="UP000011096">
    <property type="component" value="Unassembled WGS sequence"/>
</dbReference>
<sequence>MTILFLRGLRKRTRSFRSVPSPPPSKRQSIEIGNIDPVKLEERLTELYGAGCFQINLIHDTYNIEGIDTPLSEADIEACAF</sequence>
<reference evidence="1 2" key="1">
    <citation type="submission" date="2012-08" db="EMBL/GenBank/DDBJ databases">
        <authorList>
            <person name="Gan P.H.P."/>
            <person name="Ikeda K."/>
            <person name="Irieda H."/>
            <person name="Narusaka M."/>
            <person name="O'Connell R.J."/>
            <person name="Narusaka Y."/>
            <person name="Takano Y."/>
            <person name="Kubo Y."/>
            <person name="Shirasu K."/>
        </authorList>
    </citation>
    <scope>NUCLEOTIDE SEQUENCE [LARGE SCALE GENOMIC DNA]</scope>
    <source>
        <strain evidence="1 2">Nara gc5</strain>
    </source>
</reference>
<dbReference type="RefSeq" id="XP_031888840.1">
    <property type="nucleotide sequence ID" value="XM_032031941.1"/>
</dbReference>
<dbReference type="EMBL" id="ANPB02000002">
    <property type="protein sequence ID" value="KAF4489423.1"/>
    <property type="molecule type" value="Genomic_DNA"/>
</dbReference>
<dbReference type="GeneID" id="43615993"/>
<name>A0A7J6JIB4_COLFN</name>
<protein>
    <submittedName>
        <fullName evidence="1">Uncharacterized protein</fullName>
    </submittedName>
</protein>
<dbReference type="AlphaFoldDB" id="A0A7J6JIB4"/>
<comment type="caution">
    <text evidence="1">The sequence shown here is derived from an EMBL/GenBank/DDBJ whole genome shotgun (WGS) entry which is preliminary data.</text>
</comment>
<keyword evidence="2" id="KW-1185">Reference proteome</keyword>
<evidence type="ECO:0000313" key="1">
    <source>
        <dbReference type="EMBL" id="KAF4489423.1"/>
    </source>
</evidence>
<dbReference type="InParanoid" id="A0A7J6JIB4"/>
<evidence type="ECO:0000313" key="2">
    <source>
        <dbReference type="Proteomes" id="UP000011096"/>
    </source>
</evidence>
<proteinExistence type="predicted"/>
<reference evidence="1 2" key="2">
    <citation type="submission" date="2020-04" db="EMBL/GenBank/DDBJ databases">
        <title>Genome sequencing and assembly of multiple isolates from the Colletotrichum gloeosporioides species complex.</title>
        <authorList>
            <person name="Gan P."/>
            <person name="Shirasu K."/>
        </authorList>
    </citation>
    <scope>NUCLEOTIDE SEQUENCE [LARGE SCALE GENOMIC DNA]</scope>
    <source>
        <strain evidence="1 2">Nara gc5</strain>
    </source>
</reference>